<name>A0ABU0NEK1_9MOLU</name>
<dbReference type="Pfam" id="PF05222">
    <property type="entry name" value="AlaDh_PNT_N"/>
    <property type="match status" value="1"/>
</dbReference>
<keyword evidence="1" id="KW-0520">NAD</keyword>
<proteinExistence type="predicted"/>
<organism evidence="3 4">
    <name type="scientific">Mycoplasma yeatsii</name>
    <dbReference type="NCBI Taxonomy" id="51365"/>
    <lineage>
        <taxon>Bacteria</taxon>
        <taxon>Bacillati</taxon>
        <taxon>Mycoplasmatota</taxon>
        <taxon>Mollicutes</taxon>
        <taxon>Mycoplasmataceae</taxon>
        <taxon>Mycoplasma</taxon>
    </lineage>
</organism>
<dbReference type="InterPro" id="IPR008142">
    <property type="entry name" value="AlaDH/PNT_CS1"/>
</dbReference>
<dbReference type="EMBL" id="JAUSWP010000004">
    <property type="protein sequence ID" value="MDQ0567880.1"/>
    <property type="molecule type" value="Genomic_DNA"/>
</dbReference>
<evidence type="ECO:0000259" key="2">
    <source>
        <dbReference type="SMART" id="SM01003"/>
    </source>
</evidence>
<keyword evidence="4" id="KW-1185">Reference proteome</keyword>
<dbReference type="SMART" id="SM01003">
    <property type="entry name" value="AlaDh_PNT_N"/>
    <property type="match status" value="1"/>
</dbReference>
<protein>
    <submittedName>
        <fullName evidence="3">Alanine dehydrogenase</fullName>
    </submittedName>
</protein>
<accession>A0ABU0NEK1</accession>
<dbReference type="Proteomes" id="UP001236620">
    <property type="component" value="Unassembled WGS sequence"/>
</dbReference>
<evidence type="ECO:0000313" key="3">
    <source>
        <dbReference type="EMBL" id="MDQ0567880.1"/>
    </source>
</evidence>
<comment type="caution">
    <text evidence="3">The sequence shown here is derived from an EMBL/GenBank/DDBJ whole genome shotgun (WGS) entry which is preliminary data.</text>
</comment>
<evidence type="ECO:0000313" key="4">
    <source>
        <dbReference type="Proteomes" id="UP001236620"/>
    </source>
</evidence>
<evidence type="ECO:0000256" key="1">
    <source>
        <dbReference type="ARBA" id="ARBA00023027"/>
    </source>
</evidence>
<feature type="domain" description="Alanine dehydrogenase/pyridine nucleotide transhydrogenase N-terminal" evidence="2">
    <location>
        <begin position="4"/>
        <end position="66"/>
    </location>
</feature>
<dbReference type="Gene3D" id="3.40.50.720">
    <property type="entry name" value="NAD(P)-binding Rossmann-like Domain"/>
    <property type="match status" value="1"/>
</dbReference>
<dbReference type="PROSITE" id="PS00836">
    <property type="entry name" value="ALADH_PNT_1"/>
    <property type="match status" value="1"/>
</dbReference>
<gene>
    <name evidence="3" type="ORF">J2Z63_000526</name>
</gene>
<dbReference type="PANTHER" id="PTHR42795:SF1">
    <property type="entry name" value="ALANINE DEHYDROGENASE"/>
    <property type="match status" value="1"/>
</dbReference>
<dbReference type="InterPro" id="IPR007886">
    <property type="entry name" value="AlaDH/PNT_N"/>
</dbReference>
<sequence>MKIGLPKEVKQNENRVGITPSGVVELVRHGHEVLVESGAGVGSGFADEEYQKAGAKITTNVEEVWK</sequence>
<reference evidence="3" key="1">
    <citation type="submission" date="2023-07" db="EMBL/GenBank/DDBJ databases">
        <title>Genomic Encyclopedia of Type Strains, Phase IV (KMG-IV): sequencing the most valuable type-strain genomes for metagenomic binning, comparative biology and taxonomic classification.</title>
        <authorList>
            <person name="Goeker M."/>
        </authorList>
    </citation>
    <scope>NUCLEOTIDE SEQUENCE [LARGE SCALE GENOMIC DNA]</scope>
    <source>
        <strain evidence="3">DSM 22019</strain>
    </source>
</reference>
<dbReference type="PANTHER" id="PTHR42795">
    <property type="entry name" value="ALANINE DEHYDROGENASE"/>
    <property type="match status" value="1"/>
</dbReference>
<dbReference type="SUPFAM" id="SSF52283">
    <property type="entry name" value="Formate/glycerate dehydrogenase catalytic domain-like"/>
    <property type="match status" value="1"/>
</dbReference>